<dbReference type="PANTHER" id="PTHR31451">
    <property type="match status" value="1"/>
</dbReference>
<dbReference type="GO" id="GO:0016985">
    <property type="term" value="F:mannan endo-1,4-beta-mannosidase activity"/>
    <property type="evidence" value="ECO:0007669"/>
    <property type="project" value="TreeGrafter"/>
</dbReference>
<dbReference type="InterPro" id="IPR045053">
    <property type="entry name" value="MAN-like"/>
</dbReference>
<evidence type="ECO:0000313" key="3">
    <source>
        <dbReference type="EMBL" id="KAG6737782.1"/>
    </source>
</evidence>
<name>A0A8X8C1G7_POPTO</name>
<feature type="domain" description="Glycoside hydrolase family 5" evidence="2">
    <location>
        <begin position="71"/>
        <end position="132"/>
    </location>
</feature>
<dbReference type="Proteomes" id="UP000886885">
    <property type="component" value="Chromosome 19D"/>
</dbReference>
<proteinExistence type="predicted"/>
<dbReference type="EMBL" id="JAAWWB010000038">
    <property type="protein sequence ID" value="KAG6737782.1"/>
    <property type="molecule type" value="Genomic_DNA"/>
</dbReference>
<evidence type="ECO:0000313" key="4">
    <source>
        <dbReference type="Proteomes" id="UP000886885"/>
    </source>
</evidence>
<keyword evidence="4" id="KW-1185">Reference proteome</keyword>
<dbReference type="PANTHER" id="PTHR31451:SF53">
    <property type="entry name" value="MANNAN ENDO-1,4-BETA-MANNOSIDASE"/>
    <property type="match status" value="1"/>
</dbReference>
<protein>
    <recommendedName>
        <fullName evidence="2">Glycoside hydrolase family 5 domain-containing protein</fullName>
    </recommendedName>
</protein>
<evidence type="ECO:0000256" key="1">
    <source>
        <dbReference type="ARBA" id="ARBA00022801"/>
    </source>
</evidence>
<dbReference type="Pfam" id="PF26410">
    <property type="entry name" value="GH5_mannosidase"/>
    <property type="match status" value="1"/>
</dbReference>
<accession>A0A8X8C1G7</accession>
<evidence type="ECO:0000259" key="2">
    <source>
        <dbReference type="Pfam" id="PF26410"/>
    </source>
</evidence>
<organism evidence="3 4">
    <name type="scientific">Populus tomentosa</name>
    <name type="common">Chinese white poplar</name>
    <dbReference type="NCBI Taxonomy" id="118781"/>
    <lineage>
        <taxon>Eukaryota</taxon>
        <taxon>Viridiplantae</taxon>
        <taxon>Streptophyta</taxon>
        <taxon>Embryophyta</taxon>
        <taxon>Tracheophyta</taxon>
        <taxon>Spermatophyta</taxon>
        <taxon>Magnoliopsida</taxon>
        <taxon>eudicotyledons</taxon>
        <taxon>Gunneridae</taxon>
        <taxon>Pentapetalae</taxon>
        <taxon>rosids</taxon>
        <taxon>fabids</taxon>
        <taxon>Malpighiales</taxon>
        <taxon>Salicaceae</taxon>
        <taxon>Saliceae</taxon>
        <taxon>Populus</taxon>
    </lineage>
</organism>
<reference evidence="3" key="1">
    <citation type="journal article" date="2020" name="bioRxiv">
        <title>Hybrid origin of Populus tomentosa Carr. identified through genome sequencing and phylogenomic analysis.</title>
        <authorList>
            <person name="An X."/>
            <person name="Gao K."/>
            <person name="Chen Z."/>
            <person name="Li J."/>
            <person name="Yang X."/>
            <person name="Yang X."/>
            <person name="Zhou J."/>
            <person name="Guo T."/>
            <person name="Zhao T."/>
            <person name="Huang S."/>
            <person name="Miao D."/>
            <person name="Khan W.U."/>
            <person name="Rao P."/>
            <person name="Ye M."/>
            <person name="Lei B."/>
            <person name="Liao W."/>
            <person name="Wang J."/>
            <person name="Ji L."/>
            <person name="Li Y."/>
            <person name="Guo B."/>
            <person name="Mustafa N.S."/>
            <person name="Li S."/>
            <person name="Yun Q."/>
            <person name="Keller S.R."/>
            <person name="Mao J."/>
            <person name="Zhang R."/>
            <person name="Strauss S.H."/>
        </authorList>
    </citation>
    <scope>NUCLEOTIDE SEQUENCE</scope>
    <source>
        <strain evidence="3">GM15</strain>
        <tissue evidence="3">Leaf</tissue>
    </source>
</reference>
<dbReference type="OrthoDB" id="406631at2759"/>
<sequence length="225" mass="25426">MASFRDMMNVAAQPSQRYKISNVFRTAADTGLTVCRTWAFSDEGYQALQISPGVCSEHVFQGLDFMISEARKSANRVLTRITTITGVAYMDEPTIIAWELMYEPRCQVDYSGKTINGWVQELAPYVKSIDTEFISNHLVRDSDFAIIHAYPDIWVSGQNDTAQMEFMQRWISSHWTDSKTILKKPLVFAEFGTRGTIGGGLVWQILAAGMDLYYDGYEIVSSQNP</sequence>
<keyword evidence="1" id="KW-0378">Hydrolase</keyword>
<comment type="caution">
    <text evidence="3">The sequence shown here is derived from an EMBL/GenBank/DDBJ whole genome shotgun (WGS) entry which is preliminary data.</text>
</comment>
<gene>
    <name evidence="3" type="ORF">POTOM_059312</name>
</gene>
<dbReference type="InterPro" id="IPR001547">
    <property type="entry name" value="Glyco_hydro_5"/>
</dbReference>
<dbReference type="AlphaFoldDB" id="A0A8X8C1G7"/>